<name>A0A822ZWR8_NELNU</name>
<dbReference type="AlphaFoldDB" id="A0A822ZWR8"/>
<evidence type="ECO:0000313" key="3">
    <source>
        <dbReference type="Proteomes" id="UP000607653"/>
    </source>
</evidence>
<protein>
    <submittedName>
        <fullName evidence="2">Uncharacterized protein</fullName>
    </submittedName>
</protein>
<gene>
    <name evidence="2" type="ORF">HUJ06_004598</name>
</gene>
<dbReference type="Proteomes" id="UP000607653">
    <property type="component" value="Unassembled WGS sequence"/>
</dbReference>
<accession>A0A822ZWR8</accession>
<evidence type="ECO:0000256" key="1">
    <source>
        <dbReference type="SAM" id="MobiDB-lite"/>
    </source>
</evidence>
<organism evidence="2 3">
    <name type="scientific">Nelumbo nucifera</name>
    <name type="common">Sacred lotus</name>
    <dbReference type="NCBI Taxonomy" id="4432"/>
    <lineage>
        <taxon>Eukaryota</taxon>
        <taxon>Viridiplantae</taxon>
        <taxon>Streptophyta</taxon>
        <taxon>Embryophyta</taxon>
        <taxon>Tracheophyta</taxon>
        <taxon>Spermatophyta</taxon>
        <taxon>Magnoliopsida</taxon>
        <taxon>Proteales</taxon>
        <taxon>Nelumbonaceae</taxon>
        <taxon>Nelumbo</taxon>
    </lineage>
</organism>
<reference evidence="2 3" key="1">
    <citation type="journal article" date="2020" name="Mol. Biol. Evol.">
        <title>Distinct Expression and Methylation Patterns for Genes with Different Fates following a Single Whole-Genome Duplication in Flowering Plants.</title>
        <authorList>
            <person name="Shi T."/>
            <person name="Rahmani R.S."/>
            <person name="Gugger P.F."/>
            <person name="Wang M."/>
            <person name="Li H."/>
            <person name="Zhang Y."/>
            <person name="Li Z."/>
            <person name="Wang Q."/>
            <person name="Van de Peer Y."/>
            <person name="Marchal K."/>
            <person name="Chen J."/>
        </authorList>
    </citation>
    <scope>NUCLEOTIDE SEQUENCE [LARGE SCALE GENOMIC DNA]</scope>
    <source>
        <tissue evidence="2">Leaf</tissue>
    </source>
</reference>
<feature type="compositionally biased region" description="Acidic residues" evidence="1">
    <location>
        <begin position="1"/>
        <end position="32"/>
    </location>
</feature>
<proteinExistence type="predicted"/>
<sequence>MWDRNIEDEDEVGELDGEDEDDEDADDADCAVDDVGGFSGGVAGSYYLDTKIS</sequence>
<dbReference type="EMBL" id="DUZY01000007">
    <property type="protein sequence ID" value="DAD46368.1"/>
    <property type="molecule type" value="Genomic_DNA"/>
</dbReference>
<comment type="caution">
    <text evidence="2">The sequence shown here is derived from an EMBL/GenBank/DDBJ whole genome shotgun (WGS) entry which is preliminary data.</text>
</comment>
<keyword evidence="3" id="KW-1185">Reference proteome</keyword>
<evidence type="ECO:0000313" key="2">
    <source>
        <dbReference type="EMBL" id="DAD46368.1"/>
    </source>
</evidence>
<feature type="region of interest" description="Disordered" evidence="1">
    <location>
        <begin position="1"/>
        <end position="35"/>
    </location>
</feature>